<keyword evidence="2" id="KW-0732">Signal</keyword>
<dbReference type="PANTHER" id="PTHR11319:SF35">
    <property type="entry name" value="OUTER MEMBRANE PROTEIN PMPC-RELATED"/>
    <property type="match status" value="1"/>
</dbReference>
<dbReference type="Proteomes" id="UP000187209">
    <property type="component" value="Unassembled WGS sequence"/>
</dbReference>
<evidence type="ECO:0000313" key="3">
    <source>
        <dbReference type="EMBL" id="OMJ86293.1"/>
    </source>
</evidence>
<dbReference type="AlphaFoldDB" id="A0A1R2CBB7"/>
<evidence type="ECO:0008006" key="5">
    <source>
        <dbReference type="Google" id="ProtNLM"/>
    </source>
</evidence>
<evidence type="ECO:0000256" key="2">
    <source>
        <dbReference type="SAM" id="SignalP"/>
    </source>
</evidence>
<dbReference type="PANTHER" id="PTHR11319">
    <property type="entry name" value="G PROTEIN-COUPLED RECEPTOR-RELATED"/>
    <property type="match status" value="1"/>
</dbReference>
<accession>A0A1R2CBB7</accession>
<keyword evidence="1" id="KW-0812">Transmembrane</keyword>
<organism evidence="3 4">
    <name type="scientific">Stentor coeruleus</name>
    <dbReference type="NCBI Taxonomy" id="5963"/>
    <lineage>
        <taxon>Eukaryota</taxon>
        <taxon>Sar</taxon>
        <taxon>Alveolata</taxon>
        <taxon>Ciliophora</taxon>
        <taxon>Postciliodesmatophora</taxon>
        <taxon>Heterotrichea</taxon>
        <taxon>Heterotrichida</taxon>
        <taxon>Stentoridae</taxon>
        <taxon>Stentor</taxon>
    </lineage>
</organism>
<reference evidence="3 4" key="1">
    <citation type="submission" date="2016-11" db="EMBL/GenBank/DDBJ databases">
        <title>The macronuclear genome of Stentor coeruleus: a giant cell with tiny introns.</title>
        <authorList>
            <person name="Slabodnick M."/>
            <person name="Ruby J.G."/>
            <person name="Reiff S.B."/>
            <person name="Swart E.C."/>
            <person name="Gosai S."/>
            <person name="Prabakaran S."/>
            <person name="Witkowska E."/>
            <person name="Larue G.E."/>
            <person name="Fisher S."/>
            <person name="Freeman R.M."/>
            <person name="Gunawardena J."/>
            <person name="Chu W."/>
            <person name="Stover N.A."/>
            <person name="Gregory B.D."/>
            <person name="Nowacki M."/>
            <person name="Derisi J."/>
            <person name="Roy S.W."/>
            <person name="Marshall W.F."/>
            <person name="Sood P."/>
        </authorList>
    </citation>
    <scope>NUCLEOTIDE SEQUENCE [LARGE SCALE GENOMIC DNA]</scope>
    <source>
        <strain evidence="3">WM001</strain>
    </source>
</reference>
<keyword evidence="4" id="KW-1185">Reference proteome</keyword>
<keyword evidence="1" id="KW-0472">Membrane</keyword>
<proteinExistence type="predicted"/>
<gene>
    <name evidence="3" type="ORF">SteCoe_12205</name>
</gene>
<evidence type="ECO:0000313" key="4">
    <source>
        <dbReference type="Proteomes" id="UP000187209"/>
    </source>
</evidence>
<evidence type="ECO:0000256" key="1">
    <source>
        <dbReference type="SAM" id="Phobius"/>
    </source>
</evidence>
<sequence length="578" mass="65533">MLIAFMTFAITIISCSSEFLYDQNDNSTETLTACTNDNTDNHKMRELGSISININNVITDYKDISFNWITFKDIESIEGTLEFDSSGISLCDLTFDGSITINQMEISSLDNLSIKAQKKSSFRLVDVVFKEKFNLSSSKNVLIYIENTNFQDNSYKVTLEAKFLQSNSQLELFSSNEIKFSSIYKNETFSLYQVTSNVPVYFEGENGNFTVNSILLNGCNYNKPIFELNNNSSAIINLSSFTDNIMNKSYFKMVDSSLTINSSIIKSQEFNMSLIEAVNSEIIIILSEVKVPFNNPPLDMKNSTFSIYNSSFSQCNNVNLFIEYEYLPNNVEFIETPIGDCKWESEVDRVYLCKNSNKDCGVKLPVTCPNGEININGCRKCSDTTFSVDYFNLKTCFECPTGLAKCYNNTLKPDKGIWHEPELEFSLIFRPCLEPTACIGTRLGKYKGIYNTKCSSLYKGRFCHSCTTNTTKTGLHKCSLCPENYINALILIALIAMTTLIAYYMIKTTVSSAFIPEEMYSMCIKIFVNCFQVIYLCLQYKFKWPDKVKSLTVTNENDDGGSATANYFFSLKCLFNSH</sequence>
<feature type="chain" id="PRO_5010225444" description="Tyrosine-protein kinase ephrin type A/B receptor-like domain-containing protein" evidence="2">
    <location>
        <begin position="18"/>
        <end position="578"/>
    </location>
</feature>
<name>A0A1R2CBB7_9CILI</name>
<dbReference type="OrthoDB" id="290445at2759"/>
<protein>
    <recommendedName>
        <fullName evidence="5">Tyrosine-protein kinase ephrin type A/B receptor-like domain-containing protein</fullName>
    </recommendedName>
</protein>
<keyword evidence="1" id="KW-1133">Transmembrane helix</keyword>
<comment type="caution">
    <text evidence="3">The sequence shown here is derived from an EMBL/GenBank/DDBJ whole genome shotgun (WGS) entry which is preliminary data.</text>
</comment>
<feature type="signal peptide" evidence="2">
    <location>
        <begin position="1"/>
        <end position="17"/>
    </location>
</feature>
<feature type="transmembrane region" description="Helical" evidence="1">
    <location>
        <begin position="485"/>
        <end position="506"/>
    </location>
</feature>
<dbReference type="EMBL" id="MPUH01000210">
    <property type="protein sequence ID" value="OMJ86293.1"/>
    <property type="molecule type" value="Genomic_DNA"/>
</dbReference>